<reference evidence="2 3" key="1">
    <citation type="submission" date="2020-03" db="EMBL/GenBank/DDBJ databases">
        <title>Complete genome sequence of Lactobacillus paracasei strain NFFJ04, isolated from animal feed.</title>
        <authorList>
            <person name="Jung J.Y."/>
        </authorList>
    </citation>
    <scope>NUCLEOTIDE SEQUENCE [LARGE SCALE GENOMIC DNA]</scope>
    <source>
        <strain evidence="2 3">NFFJ04</strain>
    </source>
</reference>
<name>A0ABD7BRD8_LACPA</name>
<dbReference type="AlphaFoldDB" id="A0ABD7BRD8"/>
<evidence type="ECO:0000259" key="1">
    <source>
        <dbReference type="Pfam" id="PF11195"/>
    </source>
</evidence>
<evidence type="ECO:0000313" key="3">
    <source>
        <dbReference type="Proteomes" id="UP000593972"/>
    </source>
</evidence>
<proteinExistence type="predicted"/>
<evidence type="ECO:0000313" key="2">
    <source>
        <dbReference type="EMBL" id="QOP54909.1"/>
    </source>
</evidence>
<dbReference type="RefSeq" id="WP_081528644.1">
    <property type="nucleotide sequence ID" value="NZ_CP014985.1"/>
</dbReference>
<protein>
    <submittedName>
        <fullName evidence="2">DUF2829 domain-containing protein</fullName>
    </submittedName>
</protein>
<accession>A0ABD7BRD8</accession>
<organism evidence="2 3">
    <name type="scientific">Lacticaseibacillus paracasei</name>
    <name type="common">Lactobacillus paracasei</name>
    <dbReference type="NCBI Taxonomy" id="1597"/>
    <lineage>
        <taxon>Bacteria</taxon>
        <taxon>Bacillati</taxon>
        <taxon>Bacillota</taxon>
        <taxon>Bacilli</taxon>
        <taxon>Lactobacillales</taxon>
        <taxon>Lactobacillaceae</taxon>
        <taxon>Lacticaseibacillus</taxon>
    </lineage>
</organism>
<dbReference type="Proteomes" id="UP000593972">
    <property type="component" value="Chromosome"/>
</dbReference>
<sequence>MKISNAIELDKKTRRGIARRAWSGSSIYVVPTNTDAFMILRDRTGERSPKRGWQPSADDLTANDWYVNGSQKFYKRVNSRFYTIFKTILHFCNSFSR</sequence>
<feature type="domain" description="Thoeris anti-defense 2-like" evidence="1">
    <location>
        <begin position="1"/>
        <end position="67"/>
    </location>
</feature>
<dbReference type="Pfam" id="PF11195">
    <property type="entry name" value="Tad2-like"/>
    <property type="match status" value="1"/>
</dbReference>
<dbReference type="EMBL" id="CP050500">
    <property type="protein sequence ID" value="QOP54909.1"/>
    <property type="molecule type" value="Genomic_DNA"/>
</dbReference>
<gene>
    <name evidence="2" type="ORF">HCJ88_03585</name>
</gene>
<dbReference type="InterPro" id="IPR021361">
    <property type="entry name" value="Tad2-like_dom"/>
</dbReference>